<sequence>MSIFSARRERRELREATRDLQESIADLEQAWAQNTEWRSIAAAAETEFSLSGVQNISQTCRVLAVADPLGKRGVSIRTSYVFGSGIGITCDEESGVNEIIQDFLDDPDNRISLTGHSAHQSLGVQEAADGNIFFLLFSDPATGRTVVRTEGIEHIEKILPMQEDSARPALYLRSHWQDGRTVKTWHPALGYQPASRYAEVDGVPVDWNTPIYHHAVNRIPMSLLGTPDLFAASPWISAYKNYLQDWARLMRAISKISHRITGKTSRAVQEARRAIQQAAATTQPGAIGLVDAEITTMPNTGATIDAESGKPLAAMIAAALGVPVTMLLADPGQTGARAVAETLDRPLQLEIEARRRTWEETYRAIINHIIDTQIALGNITPDAPRTITFHWDDITPEPTQAQLDAITTADQLGILPLDQTALLAMRALGITDPDEKINQLRDENGQIHRTTETTGDALIRAAYAGEIK</sequence>
<proteinExistence type="predicted"/>
<accession>A0A8S5LXL5</accession>
<dbReference type="EMBL" id="BK014765">
    <property type="protein sequence ID" value="DAD74781.1"/>
    <property type="molecule type" value="Genomic_DNA"/>
</dbReference>
<organism evidence="1">
    <name type="scientific">Siphoviridae sp. ctZPw9</name>
    <dbReference type="NCBI Taxonomy" id="2826383"/>
    <lineage>
        <taxon>Viruses</taxon>
        <taxon>Duplodnaviria</taxon>
        <taxon>Heunggongvirae</taxon>
        <taxon>Uroviricota</taxon>
        <taxon>Caudoviricetes</taxon>
    </lineage>
</organism>
<protein>
    <submittedName>
        <fullName evidence="1">Portal</fullName>
    </submittedName>
</protein>
<name>A0A8S5LXL5_9CAUD</name>
<reference evidence="1" key="1">
    <citation type="journal article" date="2021" name="Proc. Natl. Acad. Sci. U.S.A.">
        <title>A Catalog of Tens of Thousands of Viruses from Human Metagenomes Reveals Hidden Associations with Chronic Diseases.</title>
        <authorList>
            <person name="Tisza M.J."/>
            <person name="Buck C.B."/>
        </authorList>
    </citation>
    <scope>NUCLEOTIDE SEQUENCE</scope>
    <source>
        <strain evidence="1">CtZPw9</strain>
    </source>
</reference>
<evidence type="ECO:0000313" key="1">
    <source>
        <dbReference type="EMBL" id="DAD74781.1"/>
    </source>
</evidence>